<dbReference type="GO" id="GO:0005634">
    <property type="term" value="C:nucleus"/>
    <property type="evidence" value="ECO:0007669"/>
    <property type="project" value="UniProtKB-SubCell"/>
</dbReference>
<feature type="domain" description="HTH CENPB-type" evidence="8">
    <location>
        <begin position="252"/>
        <end position="286"/>
    </location>
</feature>
<comment type="subcellular location">
    <subcellularLocation>
        <location evidence="1">Nucleus</location>
    </subcellularLocation>
</comment>
<protein>
    <submittedName>
        <fullName evidence="10">Tc5 transposase DNA-binding domain-containing protein</fullName>
    </submittedName>
</protein>
<dbReference type="Gene3D" id="1.10.10.60">
    <property type="entry name" value="Homeodomain-like"/>
    <property type="match status" value="1"/>
</dbReference>
<keyword evidence="11" id="KW-1185">Reference proteome</keyword>
<comment type="caution">
    <text evidence="10">The sequence shown here is derived from an EMBL/GenBank/DDBJ whole genome shotgun (WGS) entry which is preliminary data.</text>
</comment>
<dbReference type="EMBL" id="JAIZPD010000001">
    <property type="protein sequence ID" value="KAH0968096.1"/>
    <property type="molecule type" value="Genomic_DNA"/>
</dbReference>
<dbReference type="Pfam" id="PF03221">
    <property type="entry name" value="HTH_Tnp_Tc5"/>
    <property type="match status" value="1"/>
</dbReference>
<dbReference type="Proteomes" id="UP000824596">
    <property type="component" value="Unassembled WGS sequence"/>
</dbReference>
<evidence type="ECO:0000259" key="8">
    <source>
        <dbReference type="Pfam" id="PF03221"/>
    </source>
</evidence>
<dbReference type="InterPro" id="IPR012337">
    <property type="entry name" value="RNaseH-like_sf"/>
</dbReference>
<sequence length="491" mass="55308">MVHPSRRLAHIKKNWPKPWHKPVLDGVKKYWEDHYQGLPITTTTPELRDNLQPPDEYELLARELDVVSPAMRDLDEYKSFTAEPPVAIDCSPLAWWLREEQQQRYPRLSKMAVDILSIPAMSAEPERVFSGARRTISWDRCRLGSHTIERAECMKSWIKSGITQGIPVDLAGEEEKEEASEMERWRCSTSDSSLTSTAQSDIHSALEAIANGGSAKKAARDWGVLRATLYNRMHGHECRKDAFSALQRLSQTQEKQLTEWILIQDALGLPPTHSQIRQFAQRMLAVKGDHTARKTLDASIFKTKSCSSDPEVPSQRLCACQRRFYRGNSALVQQFLPSEILAIKPENRYNMDEAGIMEGLGENGLVVGSAENDLYKRRRLVLGSGRRSSSRISQPPDRFKPSRQAKLSFLLPESTRASAHCVKHQGWLESDGFVAGVDGEATFEPSSAGEQQQTQKNAKNVANAFNSHLPTSDWQSDTSQIAWSTRGARKI</sequence>
<dbReference type="RefSeq" id="XP_044725609.1">
    <property type="nucleotide sequence ID" value="XM_044859209.1"/>
</dbReference>
<dbReference type="GeneID" id="68349867"/>
<evidence type="ECO:0000256" key="7">
    <source>
        <dbReference type="SAM" id="MobiDB-lite"/>
    </source>
</evidence>
<reference evidence="10" key="1">
    <citation type="submission" date="2021-09" db="EMBL/GenBank/DDBJ databases">
        <title>A high-quality genome of the endoparasitic fungus Hirsutella rhossiliensis with a comparison of Hirsutella genomes reveals transposable elements contributing to genome size variation.</title>
        <authorList>
            <person name="Lin R."/>
            <person name="Jiao Y."/>
            <person name="Sun X."/>
            <person name="Ling J."/>
            <person name="Xie B."/>
            <person name="Cheng X."/>
        </authorList>
    </citation>
    <scope>NUCLEOTIDE SEQUENCE</scope>
    <source>
        <strain evidence="10">HR02</strain>
    </source>
</reference>
<evidence type="ECO:0000256" key="6">
    <source>
        <dbReference type="ARBA" id="ARBA00023242"/>
    </source>
</evidence>
<dbReference type="InterPro" id="IPR052035">
    <property type="entry name" value="ZnF_BED_domain_contain"/>
</dbReference>
<evidence type="ECO:0000256" key="1">
    <source>
        <dbReference type="ARBA" id="ARBA00004123"/>
    </source>
</evidence>
<dbReference type="AlphaFoldDB" id="A0A9P8N8T0"/>
<dbReference type="SUPFAM" id="SSF53098">
    <property type="entry name" value="Ribonuclease H-like"/>
    <property type="match status" value="1"/>
</dbReference>
<evidence type="ECO:0000256" key="3">
    <source>
        <dbReference type="ARBA" id="ARBA00022771"/>
    </source>
</evidence>
<dbReference type="OrthoDB" id="4961408at2759"/>
<dbReference type="InterPro" id="IPR006600">
    <property type="entry name" value="HTH_CenpB_DNA-bd_dom"/>
</dbReference>
<dbReference type="Pfam" id="PF05699">
    <property type="entry name" value="Dimer_Tnp_hAT"/>
    <property type="match status" value="1"/>
</dbReference>
<dbReference type="InterPro" id="IPR008906">
    <property type="entry name" value="HATC_C_dom"/>
</dbReference>
<feature type="region of interest" description="Disordered" evidence="7">
    <location>
        <begin position="467"/>
        <end position="491"/>
    </location>
</feature>
<feature type="domain" description="HAT C-terminal dimerisation" evidence="9">
    <location>
        <begin position="74"/>
        <end position="158"/>
    </location>
</feature>
<keyword evidence="3" id="KW-0863">Zinc-finger</keyword>
<dbReference type="InterPro" id="IPR009057">
    <property type="entry name" value="Homeodomain-like_sf"/>
</dbReference>
<dbReference type="GO" id="GO:0008270">
    <property type="term" value="F:zinc ion binding"/>
    <property type="evidence" value="ECO:0007669"/>
    <property type="project" value="UniProtKB-KW"/>
</dbReference>
<evidence type="ECO:0000256" key="5">
    <source>
        <dbReference type="ARBA" id="ARBA00023125"/>
    </source>
</evidence>
<evidence type="ECO:0000256" key="4">
    <source>
        <dbReference type="ARBA" id="ARBA00022833"/>
    </source>
</evidence>
<dbReference type="PANTHER" id="PTHR46481:SF10">
    <property type="entry name" value="ZINC FINGER BED DOMAIN-CONTAINING PROTEIN 39"/>
    <property type="match status" value="1"/>
</dbReference>
<dbReference type="PANTHER" id="PTHR46481">
    <property type="entry name" value="ZINC FINGER BED DOMAIN-CONTAINING PROTEIN 4"/>
    <property type="match status" value="1"/>
</dbReference>
<dbReference type="SUPFAM" id="SSF46689">
    <property type="entry name" value="Homeodomain-like"/>
    <property type="match status" value="1"/>
</dbReference>
<keyword evidence="4" id="KW-0862">Zinc</keyword>
<feature type="compositionally biased region" description="Polar residues" evidence="7">
    <location>
        <begin position="467"/>
        <end position="483"/>
    </location>
</feature>
<name>A0A9P8N8T0_9HYPO</name>
<evidence type="ECO:0000259" key="9">
    <source>
        <dbReference type="Pfam" id="PF05699"/>
    </source>
</evidence>
<keyword evidence="5 10" id="KW-0238">DNA-binding</keyword>
<evidence type="ECO:0000256" key="2">
    <source>
        <dbReference type="ARBA" id="ARBA00022723"/>
    </source>
</evidence>
<keyword evidence="6" id="KW-0539">Nucleus</keyword>
<keyword evidence="2" id="KW-0479">Metal-binding</keyword>
<proteinExistence type="predicted"/>
<evidence type="ECO:0000313" key="10">
    <source>
        <dbReference type="EMBL" id="KAH0968096.1"/>
    </source>
</evidence>
<dbReference type="GO" id="GO:0046983">
    <property type="term" value="F:protein dimerization activity"/>
    <property type="evidence" value="ECO:0007669"/>
    <property type="project" value="InterPro"/>
</dbReference>
<gene>
    <name evidence="10" type="ORF">HRG_00738</name>
</gene>
<accession>A0A9P8N8T0</accession>
<organism evidence="10 11">
    <name type="scientific">Hirsutella rhossiliensis</name>
    <dbReference type="NCBI Taxonomy" id="111463"/>
    <lineage>
        <taxon>Eukaryota</taxon>
        <taxon>Fungi</taxon>
        <taxon>Dikarya</taxon>
        <taxon>Ascomycota</taxon>
        <taxon>Pezizomycotina</taxon>
        <taxon>Sordariomycetes</taxon>
        <taxon>Hypocreomycetidae</taxon>
        <taxon>Hypocreales</taxon>
        <taxon>Ophiocordycipitaceae</taxon>
        <taxon>Hirsutella</taxon>
    </lineage>
</organism>
<evidence type="ECO:0000313" key="11">
    <source>
        <dbReference type="Proteomes" id="UP000824596"/>
    </source>
</evidence>
<dbReference type="GO" id="GO:0003677">
    <property type="term" value="F:DNA binding"/>
    <property type="evidence" value="ECO:0007669"/>
    <property type="project" value="UniProtKB-KW"/>
</dbReference>